<dbReference type="Proteomes" id="UP001055460">
    <property type="component" value="Chromosome"/>
</dbReference>
<dbReference type="InterPro" id="IPR048667">
    <property type="entry name" value="Imm5-like"/>
</dbReference>
<dbReference type="EMBL" id="CP098807">
    <property type="protein sequence ID" value="USJ21634.1"/>
    <property type="molecule type" value="Genomic_DNA"/>
</dbReference>
<dbReference type="AlphaFoldDB" id="A0A9Q8Y5W3"/>
<feature type="domain" description="Imm-5-like" evidence="1">
    <location>
        <begin position="10"/>
        <end position="135"/>
    </location>
</feature>
<evidence type="ECO:0000313" key="2">
    <source>
        <dbReference type="EMBL" id="USJ21634.1"/>
    </source>
</evidence>
<evidence type="ECO:0000259" key="1">
    <source>
        <dbReference type="Pfam" id="PF21805"/>
    </source>
</evidence>
<name>A0A9Q8Y5W3_ENSAD</name>
<dbReference type="OrthoDB" id="166981at2"/>
<gene>
    <name evidence="2" type="ORF">NE863_09840</name>
</gene>
<proteinExistence type="predicted"/>
<dbReference type="Pfam" id="PF21805">
    <property type="entry name" value="Imm5_like"/>
    <property type="match status" value="1"/>
</dbReference>
<evidence type="ECO:0000313" key="3">
    <source>
        <dbReference type="Proteomes" id="UP001055460"/>
    </source>
</evidence>
<sequence length="177" mass="18473">MTDEAPPPLLTEDDLRHITRWAILCAARALPVFEAAVPGDTRPREAIAAAVAFAEGGPRTAVLRKAAWGAQAAARAVDDPAAKAAARAAIAAAGAPYTHPIETPHQINHVLGPAAYAIQALSIGTADEAAATETELRQLIALASTEIRGIVGKLPGRKPSKGAFHALLYRLDTALRR</sequence>
<reference evidence="2" key="1">
    <citation type="submission" date="2022-06" db="EMBL/GenBank/DDBJ databases">
        <title>Physiological and biochemical characterization and genomic elucidation of a strain of the genus Ensifer adhaerens M8 that combines arsenic oxidation and chromium reduction.</title>
        <authorList>
            <person name="Li X."/>
            <person name="Yu c."/>
        </authorList>
    </citation>
    <scope>NUCLEOTIDE SEQUENCE</scope>
    <source>
        <strain evidence="2">M8</strain>
    </source>
</reference>
<protein>
    <recommendedName>
        <fullName evidence="1">Imm-5-like domain-containing protein</fullName>
    </recommendedName>
</protein>
<organism evidence="2 3">
    <name type="scientific">Ensifer adhaerens</name>
    <name type="common">Sinorhizobium morelense</name>
    <dbReference type="NCBI Taxonomy" id="106592"/>
    <lineage>
        <taxon>Bacteria</taxon>
        <taxon>Pseudomonadati</taxon>
        <taxon>Pseudomonadota</taxon>
        <taxon>Alphaproteobacteria</taxon>
        <taxon>Hyphomicrobiales</taxon>
        <taxon>Rhizobiaceae</taxon>
        <taxon>Sinorhizobium/Ensifer group</taxon>
        <taxon>Ensifer</taxon>
    </lineage>
</organism>
<dbReference type="RefSeq" id="WP_110818634.1">
    <property type="nucleotide sequence ID" value="NZ_CP098807.1"/>
</dbReference>
<accession>A0A9Q8Y5W3</accession>